<name>A0ABS8RR24_DATST</name>
<dbReference type="Proteomes" id="UP000823775">
    <property type="component" value="Unassembled WGS sequence"/>
</dbReference>
<sequence length="135" mass="15444">MAATKRETSAKGYITWEIKSKEPRRESWSDPFCPSLLPWSCFTRISHEYQRSGLPRDSLAKESTLERNEGGRTRSDITSLSCIIDLDIGVQHELQIEKGYDGEGTKRGMEKMEDLSRRREYGGSGKAVSTKKRKR</sequence>
<feature type="compositionally biased region" description="Basic and acidic residues" evidence="1">
    <location>
        <begin position="58"/>
        <end position="74"/>
    </location>
</feature>
<comment type="caution">
    <text evidence="2">The sequence shown here is derived from an EMBL/GenBank/DDBJ whole genome shotgun (WGS) entry which is preliminary data.</text>
</comment>
<dbReference type="EMBL" id="JACEIK010000087">
    <property type="protein sequence ID" value="MCD7449192.1"/>
    <property type="molecule type" value="Genomic_DNA"/>
</dbReference>
<evidence type="ECO:0000256" key="1">
    <source>
        <dbReference type="SAM" id="MobiDB-lite"/>
    </source>
</evidence>
<protein>
    <submittedName>
        <fullName evidence="2">Uncharacterized protein</fullName>
    </submittedName>
</protein>
<evidence type="ECO:0000313" key="3">
    <source>
        <dbReference type="Proteomes" id="UP000823775"/>
    </source>
</evidence>
<organism evidence="2 3">
    <name type="scientific">Datura stramonium</name>
    <name type="common">Jimsonweed</name>
    <name type="synonym">Common thornapple</name>
    <dbReference type="NCBI Taxonomy" id="4076"/>
    <lineage>
        <taxon>Eukaryota</taxon>
        <taxon>Viridiplantae</taxon>
        <taxon>Streptophyta</taxon>
        <taxon>Embryophyta</taxon>
        <taxon>Tracheophyta</taxon>
        <taxon>Spermatophyta</taxon>
        <taxon>Magnoliopsida</taxon>
        <taxon>eudicotyledons</taxon>
        <taxon>Gunneridae</taxon>
        <taxon>Pentapetalae</taxon>
        <taxon>asterids</taxon>
        <taxon>lamiids</taxon>
        <taxon>Solanales</taxon>
        <taxon>Solanaceae</taxon>
        <taxon>Solanoideae</taxon>
        <taxon>Datureae</taxon>
        <taxon>Datura</taxon>
    </lineage>
</organism>
<gene>
    <name evidence="2" type="ORF">HAX54_050076</name>
</gene>
<proteinExistence type="predicted"/>
<feature type="region of interest" description="Disordered" evidence="1">
    <location>
        <begin position="99"/>
        <end position="135"/>
    </location>
</feature>
<reference evidence="2 3" key="1">
    <citation type="journal article" date="2021" name="BMC Genomics">
        <title>Datura genome reveals duplications of psychoactive alkaloid biosynthetic genes and high mutation rate following tissue culture.</title>
        <authorList>
            <person name="Rajewski A."/>
            <person name="Carter-House D."/>
            <person name="Stajich J."/>
            <person name="Litt A."/>
        </authorList>
    </citation>
    <scope>NUCLEOTIDE SEQUENCE [LARGE SCALE GENOMIC DNA]</scope>
    <source>
        <strain evidence="2">AR-01</strain>
    </source>
</reference>
<feature type="region of interest" description="Disordered" evidence="1">
    <location>
        <begin position="51"/>
        <end position="74"/>
    </location>
</feature>
<feature type="compositionally biased region" description="Basic and acidic residues" evidence="1">
    <location>
        <begin position="99"/>
        <end position="121"/>
    </location>
</feature>
<accession>A0ABS8RR24</accession>
<keyword evidence="3" id="KW-1185">Reference proteome</keyword>
<evidence type="ECO:0000313" key="2">
    <source>
        <dbReference type="EMBL" id="MCD7449192.1"/>
    </source>
</evidence>